<dbReference type="Proteomes" id="UP001208570">
    <property type="component" value="Unassembled WGS sequence"/>
</dbReference>
<evidence type="ECO:0000313" key="8">
    <source>
        <dbReference type="Proteomes" id="UP001208570"/>
    </source>
</evidence>
<keyword evidence="2" id="KW-0805">Transcription regulation</keyword>
<keyword evidence="4" id="KW-0539">Nucleus</keyword>
<accession>A0AAD9MQ37</accession>
<feature type="compositionally biased region" description="Low complexity" evidence="5">
    <location>
        <begin position="1597"/>
        <end position="1612"/>
    </location>
</feature>
<dbReference type="InterPro" id="IPR013087">
    <property type="entry name" value="Znf_C2H2_type"/>
</dbReference>
<proteinExistence type="predicted"/>
<protein>
    <recommendedName>
        <fullName evidence="6">C2H2-type domain-containing protein</fullName>
    </recommendedName>
</protein>
<keyword evidence="1" id="KW-0156">Chromatin regulator</keyword>
<evidence type="ECO:0000259" key="6">
    <source>
        <dbReference type="PROSITE" id="PS00028"/>
    </source>
</evidence>
<feature type="region of interest" description="Disordered" evidence="5">
    <location>
        <begin position="656"/>
        <end position="685"/>
    </location>
</feature>
<dbReference type="Pfam" id="PF21300">
    <property type="entry name" value="LbR_Ice_bind"/>
    <property type="match status" value="1"/>
</dbReference>
<evidence type="ECO:0000313" key="7">
    <source>
        <dbReference type="EMBL" id="KAK2141802.1"/>
    </source>
</evidence>
<dbReference type="InterPro" id="IPR003150">
    <property type="entry name" value="DNA-bd_RFX"/>
</dbReference>
<feature type="domain" description="C2H2-type" evidence="6">
    <location>
        <begin position="1685"/>
        <end position="1708"/>
    </location>
</feature>
<keyword evidence="8" id="KW-1185">Reference proteome</keyword>
<dbReference type="Gene3D" id="3.30.160.60">
    <property type="entry name" value="Classic Zinc Finger"/>
    <property type="match status" value="1"/>
</dbReference>
<dbReference type="SUPFAM" id="SSF101967">
    <property type="entry name" value="Adhesin YadA, collagen-binding domain"/>
    <property type="match status" value="1"/>
</dbReference>
<feature type="compositionally biased region" description="Polar residues" evidence="5">
    <location>
        <begin position="920"/>
        <end position="932"/>
    </location>
</feature>
<dbReference type="EMBL" id="JAODUP010001037">
    <property type="protein sequence ID" value="KAK2141802.1"/>
    <property type="molecule type" value="Genomic_DNA"/>
</dbReference>
<evidence type="ECO:0000256" key="4">
    <source>
        <dbReference type="ARBA" id="ARBA00023242"/>
    </source>
</evidence>
<reference evidence="7" key="1">
    <citation type="journal article" date="2023" name="Mol. Biol. Evol.">
        <title>Third-Generation Sequencing Reveals the Adaptive Role of the Epigenome in Three Deep-Sea Polychaetes.</title>
        <authorList>
            <person name="Perez M."/>
            <person name="Aroh O."/>
            <person name="Sun Y."/>
            <person name="Lan Y."/>
            <person name="Juniper S.K."/>
            <person name="Young C.R."/>
            <person name="Angers B."/>
            <person name="Qian P.Y."/>
        </authorList>
    </citation>
    <scope>NUCLEOTIDE SEQUENCE</scope>
    <source>
        <strain evidence="7">P08H-3</strain>
    </source>
</reference>
<dbReference type="Gene3D" id="1.10.10.10">
    <property type="entry name" value="Winged helix-like DNA-binding domain superfamily/Winged helix DNA-binding domain"/>
    <property type="match status" value="1"/>
</dbReference>
<dbReference type="InterPro" id="IPR036388">
    <property type="entry name" value="WH-like_DNA-bd_sf"/>
</dbReference>
<feature type="non-terminal residue" evidence="7">
    <location>
        <position position="1"/>
    </location>
</feature>
<dbReference type="GO" id="GO:0006355">
    <property type="term" value="P:regulation of DNA-templated transcription"/>
    <property type="evidence" value="ECO:0007669"/>
    <property type="project" value="InterPro"/>
</dbReference>
<dbReference type="PANTHER" id="PTHR22970:SF14">
    <property type="entry name" value="AT-RICH INTERACTIVE DOMAIN-CONTAINING PROTEIN 2"/>
    <property type="match status" value="1"/>
</dbReference>
<dbReference type="SMART" id="SM00355">
    <property type="entry name" value="ZnF_C2H2"/>
    <property type="match status" value="2"/>
</dbReference>
<feature type="region of interest" description="Disordered" evidence="5">
    <location>
        <begin position="1742"/>
        <end position="1778"/>
    </location>
</feature>
<dbReference type="InterPro" id="IPR016024">
    <property type="entry name" value="ARM-type_fold"/>
</dbReference>
<dbReference type="Pfam" id="PF02257">
    <property type="entry name" value="RFX_DNA_binding"/>
    <property type="match status" value="1"/>
</dbReference>
<dbReference type="GO" id="GO:0006325">
    <property type="term" value="P:chromatin organization"/>
    <property type="evidence" value="ECO:0007669"/>
    <property type="project" value="UniProtKB-KW"/>
</dbReference>
<dbReference type="GO" id="GO:0003677">
    <property type="term" value="F:DNA binding"/>
    <property type="evidence" value="ECO:0007669"/>
    <property type="project" value="InterPro"/>
</dbReference>
<name>A0AAD9MQ37_9ANNE</name>
<feature type="region of interest" description="Disordered" evidence="5">
    <location>
        <begin position="1595"/>
        <end position="1646"/>
    </location>
</feature>
<keyword evidence="3" id="KW-0804">Transcription</keyword>
<dbReference type="PANTHER" id="PTHR22970">
    <property type="entry name" value="AT-RICH INTERACTIVE DOMAIN-CONTAINING PROTEIN 2"/>
    <property type="match status" value="1"/>
</dbReference>
<evidence type="ECO:0000256" key="5">
    <source>
        <dbReference type="SAM" id="MobiDB-lite"/>
    </source>
</evidence>
<dbReference type="InterPro" id="IPR052406">
    <property type="entry name" value="Chromatin_Remodeling_Comp"/>
</dbReference>
<evidence type="ECO:0000256" key="3">
    <source>
        <dbReference type="ARBA" id="ARBA00023163"/>
    </source>
</evidence>
<feature type="compositionally biased region" description="Polar residues" evidence="5">
    <location>
        <begin position="669"/>
        <end position="685"/>
    </location>
</feature>
<feature type="compositionally biased region" description="Low complexity" evidence="5">
    <location>
        <begin position="797"/>
        <end position="812"/>
    </location>
</feature>
<sequence length="1850" mass="202229">YLSHYEKVHHFGEDPDRIRDDQLDDNSIQARKKTTGPVGGVPMSYNYGQHNIPDHIRQSMGLKVTKHLVSSGEYKNLVHSLMCGLPNEVDFALNICTLLSNEGQHTIELQKCPHILKLLLAHMGIYGHDHESLYMLHEQGWKNYTKRKFSRFWYDSVRDKEIRKFLTPGCLQVSKSSPDSVGDDAMDGITEITEEQHNEDNDPDLANVFTLDRDLGIHDIEGQRVLQLAMIIRNLSFEKENMKILSKDVATFRFLMLCIHSKYNALRQLALDTLSNIALEMVLSPFTIPMIKLVFQHIAHCIASPDKFDIISGLDTLARLCQVEANEEVICDNLEDATYENIVHLLTIHDIQLIVYSLETLYQLSELGEVTTTHIAAIRMAVETLVNLVTVEAQAYGPESLVGIRVVEHITAVPVTGEKIVPTASQTSIQQQMAVPQPATSIQPESKSAQTAHIGIGLLNNNFNKYKKPASTPIKRAPFSAIPIRPGPVITPPPVTPSPAALTKAAVQPLKTQPELDSDTLACNWLQAYYEFIGTDNKGVEDIPKMELYGEFLTTCGRLFIKNIANASCFANCVRMTFSKVESVRIKRTDGTTEQIYRGLKKRDLPLPFPPNTDFGAVMPPIHGLQRAPAANTGSPQAQFQHSNENHLKQQYVAPHSNQLHSPPLSPTRYPQTVTSTGSSISPTHYPTIQQALLGGRGQDTGLKLPVSQSIQQTLAQGTNSTLIKSLLANKVSQNISRQQGEQVLTKHGAPLGQPASQHICQGVAESFQEPGFHLMSSVTHQAHLSLTSSSLKAIKNKNSTSPPGTPTSKSKSQPRFRSSKNRNNGHDVVITDSKTIEDLIESVARQGSVESDDDKDDNIVQEGDDDFGFSGPDVSVMQEQDALDEGSSDKNVDRKPEADGNNRVKTKLSASGDAALPSVNGTNAPSSSELNGNRLHLNLANVTSCRVVIDKAKPQHILNGAIHHLGNGSYNKLTKAKTKDLENVNSKICESQPVVNSQSEACIRRDSSVRTVIGSDEEEMKTGTNEMNKEILENGFTLPVSEKGYEVPQLDGTVDEEAAKLDATSTSTQQNSNIPQVVSSGSQALLRAGEIPVVTPASVTVTASQTLPVKMVYTQGLVTPGQLTQSTVDSPAAKIQPSAVQSPIQRLTSAGRTVTYVPQAAQAHLVHGQPQVVRGQPQVIHGQAQIIRGQPQVVQGQPQVVQGQPQVVQAQPQVVQSQLQVVQGQSQVVQGQRQVIQGQPQVAQGQPQVAQGQPQVAQGQPQVAQSQPQVAQGQPQAIQVSVQQVSSHQPQSSQAVVVQAPSQISVQATRFVLPQGQMAVRPQVSVHPISSQYTQVQQQQATTTVQSQPQIVQSQASVQPQTATSQTQVLQSQVRPQLVQAQAVSQPGQPQVIQQTVRTHLVQQPHLISTHGQPQVLAPTQVMQQHFLQQRQLMQQCQVSQQGQVIQPIQGQNVVVSGQSQAQLGTQTMIQRPQYIQNQVVSGHLPAVTTQSQLLQGQPQVIQTQAQFLQKGQLVQPGSTPQLIQQTTASGAKVTVMVPSQQQLLQYQQAITSQQQLIQKQLATSIAQQPVTSLAQPAVTAPTIQIPVSQLTLPLSQSPAPQPTSVTSSPVSTPPPPSPQSSKASLPSPNTLSLNKKKRPAPTQLEKCFKKKKPMTNITDSRPLCRNQISGSQPSPIVCNKYHCEWAGCKQWFDTIKLFNRHVIKEHFEKQHQQAVCKWEGCDGLRRPKWSLMTHLQDRHLNDTSLKNPAKKPDPTPHTSNIPKAPPPVVPSGGASSGGAVPVYPDNAAIQAIRRFAAKPPFPEFVVCMNYRYMLKKHEERLSFVALSAVEASSPIANCLWELHQTDPH</sequence>
<evidence type="ECO:0000256" key="2">
    <source>
        <dbReference type="ARBA" id="ARBA00023015"/>
    </source>
</evidence>
<dbReference type="InterPro" id="IPR048518">
    <property type="entry name" value="IBP_b_roll"/>
</dbReference>
<feature type="compositionally biased region" description="Basic and acidic residues" evidence="5">
    <location>
        <begin position="888"/>
        <end position="903"/>
    </location>
</feature>
<dbReference type="InterPro" id="IPR011049">
    <property type="entry name" value="Serralysin-like_metalloprot_C"/>
</dbReference>
<evidence type="ECO:0000256" key="1">
    <source>
        <dbReference type="ARBA" id="ARBA00022853"/>
    </source>
</evidence>
<dbReference type="PROSITE" id="PS00028">
    <property type="entry name" value="ZINC_FINGER_C2H2_1"/>
    <property type="match status" value="1"/>
</dbReference>
<organism evidence="7 8">
    <name type="scientific">Paralvinella palmiformis</name>
    <dbReference type="NCBI Taxonomy" id="53620"/>
    <lineage>
        <taxon>Eukaryota</taxon>
        <taxon>Metazoa</taxon>
        <taxon>Spiralia</taxon>
        <taxon>Lophotrochozoa</taxon>
        <taxon>Annelida</taxon>
        <taxon>Polychaeta</taxon>
        <taxon>Sedentaria</taxon>
        <taxon>Canalipalpata</taxon>
        <taxon>Terebellida</taxon>
        <taxon>Terebelliformia</taxon>
        <taxon>Alvinellidae</taxon>
        <taxon>Paralvinella</taxon>
    </lineage>
</organism>
<feature type="compositionally biased region" description="Low complexity" evidence="5">
    <location>
        <begin position="1621"/>
        <end position="1630"/>
    </location>
</feature>
<comment type="caution">
    <text evidence="7">The sequence shown here is derived from an EMBL/GenBank/DDBJ whole genome shotgun (WGS) entry which is preliminary data.</text>
</comment>
<gene>
    <name evidence="7" type="ORF">LSH36_1037g00060</name>
</gene>
<feature type="region of interest" description="Disordered" evidence="5">
    <location>
        <begin position="795"/>
        <end position="932"/>
    </location>
</feature>
<dbReference type="SUPFAM" id="SSF48371">
    <property type="entry name" value="ARM repeat"/>
    <property type="match status" value="1"/>
</dbReference>